<feature type="compositionally biased region" description="Basic and acidic residues" evidence="17">
    <location>
        <begin position="44"/>
        <end position="66"/>
    </location>
</feature>
<feature type="compositionally biased region" description="Basic and acidic residues" evidence="17">
    <location>
        <begin position="182"/>
        <end position="212"/>
    </location>
</feature>
<evidence type="ECO:0000256" key="15">
    <source>
        <dbReference type="ARBA" id="ARBA00042018"/>
    </source>
</evidence>
<keyword evidence="20" id="KW-1185">Reference proteome</keyword>
<dbReference type="GO" id="GO:0033165">
    <property type="term" value="C:interphotoreceptor matrix"/>
    <property type="evidence" value="ECO:0007669"/>
    <property type="project" value="UniProtKB-SubCell"/>
</dbReference>
<feature type="compositionally biased region" description="Basic and acidic residues" evidence="17">
    <location>
        <begin position="376"/>
        <end position="389"/>
    </location>
</feature>
<dbReference type="InterPro" id="IPR039861">
    <property type="entry name" value="IMPG"/>
</dbReference>
<sequence>MKEEESEITELLVPDREIVLESEEESTAVLETDKGVQEILGQDISERVGDFEEEKMDTKTTPDDTLHEDFVKGAEEEGTVELTADKEETVKESVVELTIPDSDPAKDVAESSKQEPGDFRVKDGHIPEGPAPETYADKDLEVLPPEVPEVSHKVDLEESEETAPGISEENPPEVPDEMLPEVSKDLSPEVSKETPSKVPEETILDIPEHTVPEETVPEDLEETGPGSAVMGSELGGLTDEVEEPVPEIYEYGTKVIKEASPPAEEEDGFTVPVPVEKVSETVTDVESKPESKLEQEMNESEVKQEGIPGTGEEEEEFIFVPTPGPKKELEEPEVPGTQPPQGETPGDLAPEKDVSRVPDEELVELLEPPVPASESQKPEPESDPDKDGAEIIPTLPVEPEAESKEDLVVEVLEGSDASKTLPDDGNARIVGPEPEQDIIEPPAESVKILHTSDNLEDPLMGRDSVQVIRDPLTHPAKEEDNMPIIVQDPFSEKEMEFEYPIVYTEEEEDGGRVQVESDRSAFTTTKTTKSDHFEATTSTERTVSVEKDMGGLAKEIKTDEDISLAASRAPETHLPVDAGASKGQASGPTVDPGLFEVAEAPTIQTTVELIEGDETELKVELEQNEPLITTVSETFEEARREQTVVDEPVWPLPEDLDHRSQPGLDASELWDTGSGFTLSGEEHSTSPPPVRYITTPSMTSASHGRELVVFFSLRVTNLDFSEDLFNKTSSEYKSLETTFLDVVSTVKLHLCLKLGVM</sequence>
<dbReference type="GO" id="GO:0005540">
    <property type="term" value="F:hyaluronic acid binding"/>
    <property type="evidence" value="ECO:0007669"/>
    <property type="project" value="UniProtKB-KW"/>
</dbReference>
<evidence type="ECO:0000256" key="5">
    <source>
        <dbReference type="ARBA" id="ARBA00022530"/>
    </source>
</evidence>
<evidence type="ECO:0000313" key="20">
    <source>
        <dbReference type="Proteomes" id="UP000261560"/>
    </source>
</evidence>
<dbReference type="GO" id="GO:0001917">
    <property type="term" value="C:photoreceptor inner segment"/>
    <property type="evidence" value="ECO:0007669"/>
    <property type="project" value="UniProtKB-SubCell"/>
</dbReference>
<organism evidence="19 20">
    <name type="scientific">Oryzias melastigma</name>
    <name type="common">Marine medaka</name>
    <dbReference type="NCBI Taxonomy" id="30732"/>
    <lineage>
        <taxon>Eukaryota</taxon>
        <taxon>Metazoa</taxon>
        <taxon>Chordata</taxon>
        <taxon>Craniata</taxon>
        <taxon>Vertebrata</taxon>
        <taxon>Euteleostomi</taxon>
        <taxon>Actinopterygii</taxon>
        <taxon>Neopterygii</taxon>
        <taxon>Teleostei</taxon>
        <taxon>Neoteleostei</taxon>
        <taxon>Acanthomorphata</taxon>
        <taxon>Ovalentaria</taxon>
        <taxon>Atherinomorphae</taxon>
        <taxon>Beloniformes</taxon>
        <taxon>Adrianichthyidae</taxon>
        <taxon>Oryziinae</taxon>
        <taxon>Oryzias</taxon>
    </lineage>
</organism>
<evidence type="ECO:0000256" key="7">
    <source>
        <dbReference type="ARBA" id="ARBA00022729"/>
    </source>
</evidence>
<comment type="subcellular location">
    <subcellularLocation>
        <location evidence="2">Cell projection</location>
        <location evidence="2">Cilium</location>
        <location evidence="2">Photoreceptor outer segment</location>
    </subcellularLocation>
    <subcellularLocation>
        <location evidence="1">Photoreceptor inner segment</location>
    </subcellularLocation>
    <subcellularLocation>
        <location evidence="3">Secreted</location>
        <location evidence="3">Extracellular space</location>
        <location evidence="3">Extracellular matrix</location>
        <location evidence="3">Interphotoreceptor matrix</location>
    </subcellularLocation>
</comment>
<keyword evidence="8" id="KW-0677">Repeat</keyword>
<proteinExistence type="predicted"/>
<dbReference type="GO" id="GO:0008201">
    <property type="term" value="F:heparin binding"/>
    <property type="evidence" value="ECO:0007669"/>
    <property type="project" value="UniProtKB-KW"/>
</dbReference>
<feature type="compositionally biased region" description="Basic and acidic residues" evidence="17">
    <location>
        <begin position="349"/>
        <end position="359"/>
    </location>
</feature>
<reference evidence="19" key="2">
    <citation type="submission" date="2025-09" db="UniProtKB">
        <authorList>
            <consortium name="Ensembl"/>
        </authorList>
    </citation>
    <scope>IDENTIFICATION</scope>
</reference>
<evidence type="ECO:0000256" key="6">
    <source>
        <dbReference type="ARBA" id="ARBA00022674"/>
    </source>
</evidence>
<dbReference type="GO" id="GO:0001750">
    <property type="term" value="C:photoreceptor outer segment"/>
    <property type="evidence" value="ECO:0007669"/>
    <property type="project" value="UniProtKB-SubCell"/>
</dbReference>
<protein>
    <recommendedName>
        <fullName evidence="14">Interphotoreceptor matrix proteoglycan 1</fullName>
    </recommendedName>
    <alternativeName>
        <fullName evidence="15">Sialoprotein associated with cones and rods</fullName>
    </alternativeName>
</protein>
<evidence type="ECO:0000256" key="2">
    <source>
        <dbReference type="ARBA" id="ARBA00004504"/>
    </source>
</evidence>
<dbReference type="PANTHER" id="PTHR12199:SF3">
    <property type="entry name" value="INTERPHOTORECEPTOR MATRIX PROTEOGLYCAN 1"/>
    <property type="match status" value="1"/>
</dbReference>
<evidence type="ECO:0000256" key="14">
    <source>
        <dbReference type="ARBA" id="ARBA00040753"/>
    </source>
</evidence>
<evidence type="ECO:0000256" key="1">
    <source>
        <dbReference type="ARBA" id="ARBA00004437"/>
    </source>
</evidence>
<evidence type="ECO:0000256" key="9">
    <source>
        <dbReference type="ARBA" id="ARBA00022981"/>
    </source>
</evidence>
<keyword evidence="11" id="KW-0325">Glycoprotein</keyword>
<keyword evidence="4" id="KW-0964">Secreted</keyword>
<dbReference type="OMA" id="EVTEMSH"/>
<feature type="region of interest" description="Disordered" evidence="17">
    <location>
        <begin position="259"/>
        <end position="442"/>
    </location>
</feature>
<dbReference type="Proteomes" id="UP000261560">
    <property type="component" value="Unplaced"/>
</dbReference>
<dbReference type="InterPro" id="IPR000082">
    <property type="entry name" value="SEA_dom"/>
</dbReference>
<evidence type="ECO:0000313" key="19">
    <source>
        <dbReference type="Ensembl" id="ENSOMEP00000015694.1"/>
    </source>
</evidence>
<keyword evidence="12" id="KW-0966">Cell projection</keyword>
<feature type="compositionally biased region" description="Acidic residues" evidence="17">
    <location>
        <begin position="170"/>
        <end position="179"/>
    </location>
</feature>
<feature type="domain" description="SEA" evidence="18">
    <location>
        <begin position="705"/>
        <end position="757"/>
    </location>
</feature>
<feature type="compositionally biased region" description="Basic and acidic residues" evidence="17">
    <location>
        <begin position="285"/>
        <end position="304"/>
    </location>
</feature>
<evidence type="ECO:0000256" key="3">
    <source>
        <dbReference type="ARBA" id="ARBA00004593"/>
    </source>
</evidence>
<dbReference type="PANTHER" id="PTHR12199">
    <property type="entry name" value="INTERPHOTORECEPTOR MATRIX PROTEOGLYCAN"/>
    <property type="match status" value="1"/>
</dbReference>
<evidence type="ECO:0000256" key="4">
    <source>
        <dbReference type="ARBA" id="ARBA00022525"/>
    </source>
</evidence>
<dbReference type="PROSITE" id="PS50024">
    <property type="entry name" value="SEA"/>
    <property type="match status" value="1"/>
</dbReference>
<evidence type="ECO:0000259" key="18">
    <source>
        <dbReference type="PROSITE" id="PS50024"/>
    </source>
</evidence>
<keyword evidence="6" id="KW-0358">Heparin-binding</keyword>
<evidence type="ECO:0000256" key="8">
    <source>
        <dbReference type="ARBA" id="ARBA00022737"/>
    </source>
</evidence>
<accession>A0A3B3CDK4</accession>
<evidence type="ECO:0000256" key="12">
    <source>
        <dbReference type="ARBA" id="ARBA00023273"/>
    </source>
</evidence>
<dbReference type="SUPFAM" id="SSF82671">
    <property type="entry name" value="SEA domain"/>
    <property type="match status" value="1"/>
</dbReference>
<dbReference type="STRING" id="30732.ENSOMEP00000015694"/>
<keyword evidence="9" id="KW-0730">Sialic acid</keyword>
<feature type="compositionally biased region" description="Basic and acidic residues" evidence="17">
    <location>
        <begin position="103"/>
        <end position="126"/>
    </location>
</feature>
<keyword evidence="13" id="KW-0373">Hyaluronic acid</keyword>
<dbReference type="InterPro" id="IPR036364">
    <property type="entry name" value="SEA_dom_sf"/>
</dbReference>
<feature type="region of interest" description="Disordered" evidence="17">
    <location>
        <begin position="96"/>
        <end position="244"/>
    </location>
</feature>
<dbReference type="Ensembl" id="ENSOMET00000034095.1">
    <property type="protein sequence ID" value="ENSOMEP00000015694.1"/>
    <property type="gene ID" value="ENSOMEG00000017296.1"/>
</dbReference>
<feature type="region of interest" description="Disordered" evidence="17">
    <location>
        <begin position="40"/>
        <end position="66"/>
    </location>
</feature>
<dbReference type="AlphaFoldDB" id="A0A3B3CDK4"/>
<comment type="function">
    <text evidence="16">Chondroitin sulfate-, heparin- and hyaluronan-binding protein. May serve to form a basic macromolecular scaffold comprising the insoluble interphotoreceptor matrix.</text>
</comment>
<name>A0A3B3CDK4_ORYME</name>
<evidence type="ECO:0000256" key="16">
    <source>
        <dbReference type="ARBA" id="ARBA00045407"/>
    </source>
</evidence>
<keyword evidence="10" id="KW-0675">Receptor</keyword>
<evidence type="ECO:0000256" key="11">
    <source>
        <dbReference type="ARBA" id="ARBA00023180"/>
    </source>
</evidence>
<evidence type="ECO:0000256" key="10">
    <source>
        <dbReference type="ARBA" id="ARBA00023170"/>
    </source>
</evidence>
<keyword evidence="7" id="KW-0732">Signal</keyword>
<evidence type="ECO:0000256" key="13">
    <source>
        <dbReference type="ARBA" id="ARBA00023290"/>
    </source>
</evidence>
<reference evidence="19" key="1">
    <citation type="submission" date="2025-08" db="UniProtKB">
        <authorList>
            <consortium name="Ensembl"/>
        </authorList>
    </citation>
    <scope>IDENTIFICATION</scope>
</reference>
<dbReference type="PaxDb" id="30732-ENSOMEP00000015694"/>
<evidence type="ECO:0000256" key="17">
    <source>
        <dbReference type="SAM" id="MobiDB-lite"/>
    </source>
</evidence>
<dbReference type="GO" id="GO:0007601">
    <property type="term" value="P:visual perception"/>
    <property type="evidence" value="ECO:0007669"/>
    <property type="project" value="InterPro"/>
</dbReference>
<keyword evidence="5" id="KW-0272">Extracellular matrix</keyword>
<feature type="compositionally biased region" description="Low complexity" evidence="17">
    <location>
        <begin position="335"/>
        <end position="346"/>
    </location>
</feature>